<keyword evidence="7" id="KW-0106">Calcium</keyword>
<dbReference type="GO" id="GO:0005783">
    <property type="term" value="C:endoplasmic reticulum"/>
    <property type="evidence" value="ECO:0007669"/>
    <property type="project" value="TreeGrafter"/>
</dbReference>
<evidence type="ECO:0000313" key="12">
    <source>
        <dbReference type="EMBL" id="KAK3317846.1"/>
    </source>
</evidence>
<comment type="similarity">
    <text evidence="3 9">Belongs to the glycosyl hydrolase 47 family.</text>
</comment>
<dbReference type="InterPro" id="IPR050749">
    <property type="entry name" value="Glycosyl_Hydrolase_47"/>
</dbReference>
<dbReference type="GO" id="GO:0005975">
    <property type="term" value="P:carbohydrate metabolic process"/>
    <property type="evidence" value="ECO:0007669"/>
    <property type="project" value="InterPro"/>
</dbReference>
<dbReference type="InterPro" id="IPR001382">
    <property type="entry name" value="Glyco_hydro_47"/>
</dbReference>
<evidence type="ECO:0000256" key="1">
    <source>
        <dbReference type="ARBA" id="ARBA00001913"/>
    </source>
</evidence>
<feature type="compositionally biased region" description="Basic and acidic residues" evidence="10">
    <location>
        <begin position="38"/>
        <end position="47"/>
    </location>
</feature>
<evidence type="ECO:0000256" key="7">
    <source>
        <dbReference type="PIRSR" id="PIRSR601382-2"/>
    </source>
</evidence>
<reference evidence="12" key="2">
    <citation type="submission" date="2023-06" db="EMBL/GenBank/DDBJ databases">
        <authorList>
            <consortium name="Lawrence Berkeley National Laboratory"/>
            <person name="Haridas S."/>
            <person name="Hensen N."/>
            <person name="Bonometti L."/>
            <person name="Westerberg I."/>
            <person name="Brannstrom I.O."/>
            <person name="Guillou S."/>
            <person name="Cros-Aarteil S."/>
            <person name="Calhoun S."/>
            <person name="Kuo A."/>
            <person name="Mondo S."/>
            <person name="Pangilinan J."/>
            <person name="Riley R."/>
            <person name="Labutti K."/>
            <person name="Andreopoulos B."/>
            <person name="Lipzen A."/>
            <person name="Chen C."/>
            <person name="Yanf M."/>
            <person name="Daum C."/>
            <person name="Ng V."/>
            <person name="Clum A."/>
            <person name="Steindorff A."/>
            <person name="Ohm R."/>
            <person name="Martin F."/>
            <person name="Silar P."/>
            <person name="Natvig D."/>
            <person name="Lalanne C."/>
            <person name="Gautier V."/>
            <person name="Ament-Velasquez S.L."/>
            <person name="Kruys A."/>
            <person name="Hutchinson M.I."/>
            <person name="Powell A.J."/>
            <person name="Barry K."/>
            <person name="Miller A.N."/>
            <person name="Grigoriev I.V."/>
            <person name="Debuchy R."/>
            <person name="Gladieux P."/>
            <person name="Thoren M.H."/>
            <person name="Johannesson H."/>
        </authorList>
    </citation>
    <scope>NUCLEOTIDE SEQUENCE</scope>
    <source>
        <strain evidence="12">SMH4131-1</strain>
    </source>
</reference>
<evidence type="ECO:0000256" key="9">
    <source>
        <dbReference type="RuleBase" id="RU361193"/>
    </source>
</evidence>
<comment type="cofactor">
    <cofactor evidence="1 7">
        <name>Ca(2+)</name>
        <dbReference type="ChEBI" id="CHEBI:29108"/>
    </cofactor>
</comment>
<evidence type="ECO:0000256" key="6">
    <source>
        <dbReference type="PIRSR" id="PIRSR601382-1"/>
    </source>
</evidence>
<evidence type="ECO:0000256" key="11">
    <source>
        <dbReference type="SAM" id="Phobius"/>
    </source>
</evidence>
<comment type="pathway">
    <text evidence="2">Protein modification; protein glycosylation.</text>
</comment>
<feature type="compositionally biased region" description="Polar residues" evidence="10">
    <location>
        <begin position="512"/>
        <end position="529"/>
    </location>
</feature>
<dbReference type="InterPro" id="IPR012341">
    <property type="entry name" value="6hp_glycosidase-like_sf"/>
</dbReference>
<feature type="region of interest" description="Disordered" evidence="10">
    <location>
        <begin position="38"/>
        <end position="75"/>
    </location>
</feature>
<keyword evidence="5 8" id="KW-1015">Disulfide bond</keyword>
<dbReference type="CDD" id="cd22249">
    <property type="entry name" value="UDM1_RNF168_RNF169-like"/>
    <property type="match status" value="1"/>
</dbReference>
<evidence type="ECO:0000256" key="8">
    <source>
        <dbReference type="PIRSR" id="PIRSR601382-3"/>
    </source>
</evidence>
<name>A0AAE0I3N6_9PEZI</name>
<dbReference type="InterPro" id="IPR036026">
    <property type="entry name" value="Seven-hairpin_glycosidases"/>
</dbReference>
<keyword evidence="13" id="KW-1185">Reference proteome</keyword>
<comment type="caution">
    <text evidence="12">The sequence shown here is derived from an EMBL/GenBank/DDBJ whole genome shotgun (WGS) entry which is preliminary data.</text>
</comment>
<feature type="disulfide bond" evidence="8">
    <location>
        <begin position="649"/>
        <end position="678"/>
    </location>
</feature>
<gene>
    <name evidence="12" type="ORF">B0T19DRAFT_299723</name>
</gene>
<feature type="active site" evidence="6">
    <location>
        <position position="901"/>
    </location>
</feature>
<reference evidence="12" key="1">
    <citation type="journal article" date="2023" name="Mol. Phylogenet. Evol.">
        <title>Genome-scale phylogeny and comparative genomics of the fungal order Sordariales.</title>
        <authorList>
            <person name="Hensen N."/>
            <person name="Bonometti L."/>
            <person name="Westerberg I."/>
            <person name="Brannstrom I.O."/>
            <person name="Guillou S."/>
            <person name="Cros-Aarteil S."/>
            <person name="Calhoun S."/>
            <person name="Haridas S."/>
            <person name="Kuo A."/>
            <person name="Mondo S."/>
            <person name="Pangilinan J."/>
            <person name="Riley R."/>
            <person name="LaButti K."/>
            <person name="Andreopoulos B."/>
            <person name="Lipzen A."/>
            <person name="Chen C."/>
            <person name="Yan M."/>
            <person name="Daum C."/>
            <person name="Ng V."/>
            <person name="Clum A."/>
            <person name="Steindorff A."/>
            <person name="Ohm R.A."/>
            <person name="Martin F."/>
            <person name="Silar P."/>
            <person name="Natvig D.O."/>
            <person name="Lalanne C."/>
            <person name="Gautier V."/>
            <person name="Ament-Velasquez S.L."/>
            <person name="Kruys A."/>
            <person name="Hutchinson M.I."/>
            <person name="Powell A.J."/>
            <person name="Barry K."/>
            <person name="Miller A.N."/>
            <person name="Grigoriev I.V."/>
            <person name="Debuchy R."/>
            <person name="Gladieux P."/>
            <person name="Hiltunen Thoren M."/>
            <person name="Johannesson H."/>
        </authorList>
    </citation>
    <scope>NUCLEOTIDE SEQUENCE</scope>
    <source>
        <strain evidence="12">SMH4131-1</strain>
    </source>
</reference>
<dbReference type="GO" id="GO:0036503">
    <property type="term" value="P:ERAD pathway"/>
    <property type="evidence" value="ECO:0007669"/>
    <property type="project" value="UniProtKB-ARBA"/>
</dbReference>
<keyword evidence="11" id="KW-0812">Transmembrane</keyword>
<feature type="region of interest" description="Disordered" evidence="10">
    <location>
        <begin position="502"/>
        <end position="544"/>
    </location>
</feature>
<keyword evidence="9" id="KW-0326">Glycosidase</keyword>
<sequence length="999" mass="111164">MLRFRRYRVFIICAIVITILLYHVSKNSQWEGLQPSTDYEKVVDPRPKTSPPKKGAVDKAPKKPPTTTTSTRHRETTVAAYIPKKEPTVKIPQLKTSNEVKGGFVLPTAAPTTTKANYADAANAQTHTQTTAAAAVKPTEPEDIHAWHPPAKNQGPSATSTIHWRKPHEWFPIPTESLIPLPSGKPKALPSVQFAFGEESPERKEKRERRLAKVKAEAERAWSGYKKYAWGHDELTPVSKTAKDPFCGWAATLVDAMDTLWIMGMKDEFDDAVLALKNIDFTTTPYRTDIPVFETIIRYLGGLLGAYDVSGGAAGKYRVLLDKAVELAEVLMSVFDTPNRMPMLYYQWQPAYNENPRLAPVNSGIAEMGSMGLEFTRLAQLTGETKYYDAIARITNALEEFQNREGASAIPGIFPQQIDASGCNTTEAALATLKISSDSVKKQAEDAADLSSEPKGYSPNTLNGDYTPAPSKDHEKDIEFRVTPGSRAGDAGTGSFHKIEKEVGGRAATEGNLDSTAGTNNSSPSQGTMQKRDGQSAVTPAPLSAKGLPVDWKCVPQNLTAGGWGTDHYSMGGSQDSAYEYFPKLYALLGGLEPKYKTMHEKTVDAVKKHLLFRPMAEGDPDVLFSGKATKSSRSDHIRYEYEVTHLTCFLGGMFGLGGKLFDSPQDVEIGKRLADGCAWAYEVMPTGIMPEYAMALPCEAADDCHWNRTAWYDRLDPNASFRATQMEEYYANKAEWELQVEKLKKQEAYRLETEEKERRKQAAIKQAEEEDRRLRPVNSTLPGEEAPSVPSQNGGHDLKERDAVASPIGKRDLPSTTNNEKIDQKVKSLENELDLNSNSGRQSSNADAADQKPIIYETIYPPEPQKPVTHEEYVQQRLKDEKIPPGFVSLNDPRYILRPEAIESVWIMYRITGDPSWQEKGWRMFEAVIRATQTDVGHSAIADVTVAAPTKPTMLDSMESFWLAETLKYFYLLFSTPDVISLDDWVFNTEAHPLRRPR</sequence>
<organism evidence="12 13">
    <name type="scientific">Cercophora scortea</name>
    <dbReference type="NCBI Taxonomy" id="314031"/>
    <lineage>
        <taxon>Eukaryota</taxon>
        <taxon>Fungi</taxon>
        <taxon>Dikarya</taxon>
        <taxon>Ascomycota</taxon>
        <taxon>Pezizomycotina</taxon>
        <taxon>Sordariomycetes</taxon>
        <taxon>Sordariomycetidae</taxon>
        <taxon>Sordariales</taxon>
        <taxon>Lasiosphaeriaceae</taxon>
        <taxon>Cercophora</taxon>
    </lineage>
</organism>
<keyword evidence="11" id="KW-1133">Transmembrane helix</keyword>
<dbReference type="AlphaFoldDB" id="A0AAE0I3N6"/>
<feature type="binding site" evidence="7">
    <location>
        <position position="990"/>
    </location>
    <ligand>
        <name>Ca(2+)</name>
        <dbReference type="ChEBI" id="CHEBI:29108"/>
    </ligand>
</feature>
<evidence type="ECO:0000256" key="3">
    <source>
        <dbReference type="ARBA" id="ARBA00007658"/>
    </source>
</evidence>
<dbReference type="PRINTS" id="PR00747">
    <property type="entry name" value="GLYHDRLASE47"/>
</dbReference>
<feature type="region of interest" description="Disordered" evidence="10">
    <location>
        <begin position="752"/>
        <end position="800"/>
    </location>
</feature>
<dbReference type="GO" id="GO:0016020">
    <property type="term" value="C:membrane"/>
    <property type="evidence" value="ECO:0007669"/>
    <property type="project" value="InterPro"/>
</dbReference>
<dbReference type="Gene3D" id="1.50.10.10">
    <property type="match status" value="3"/>
</dbReference>
<keyword evidence="4 9" id="KW-0378">Hydrolase</keyword>
<proteinExistence type="inferred from homology"/>
<dbReference type="Proteomes" id="UP001286456">
    <property type="component" value="Unassembled WGS sequence"/>
</dbReference>
<dbReference type="Pfam" id="PF01532">
    <property type="entry name" value="Glyco_hydro_47"/>
    <property type="match status" value="1"/>
</dbReference>
<feature type="compositionally biased region" description="Basic and acidic residues" evidence="10">
    <location>
        <begin position="752"/>
        <end position="775"/>
    </location>
</feature>
<evidence type="ECO:0000256" key="10">
    <source>
        <dbReference type="SAM" id="MobiDB-lite"/>
    </source>
</evidence>
<feature type="active site" description="Proton donor" evidence="6">
    <location>
        <position position="692"/>
    </location>
</feature>
<dbReference type="SUPFAM" id="SSF48225">
    <property type="entry name" value="Seven-hairpin glycosidases"/>
    <property type="match status" value="1"/>
</dbReference>
<evidence type="ECO:0000256" key="2">
    <source>
        <dbReference type="ARBA" id="ARBA00004922"/>
    </source>
</evidence>
<feature type="active site" evidence="6">
    <location>
        <position position="576"/>
    </location>
</feature>
<dbReference type="PANTHER" id="PTHR11742:SF103">
    <property type="entry name" value="ENDOPLASMIC RETICULUM MANNOSIDASE MNL2-RELATED"/>
    <property type="match status" value="1"/>
</dbReference>
<dbReference type="GO" id="GO:0005509">
    <property type="term" value="F:calcium ion binding"/>
    <property type="evidence" value="ECO:0007669"/>
    <property type="project" value="InterPro"/>
</dbReference>
<accession>A0AAE0I3N6</accession>
<dbReference type="EMBL" id="JAUEPO010000007">
    <property type="protein sequence ID" value="KAK3317846.1"/>
    <property type="molecule type" value="Genomic_DNA"/>
</dbReference>
<keyword evidence="11" id="KW-0472">Membrane</keyword>
<feature type="active site" description="Proton donor" evidence="6">
    <location>
        <position position="294"/>
    </location>
</feature>
<dbReference type="PANTHER" id="PTHR11742">
    <property type="entry name" value="MANNOSYL-OLIGOSACCHARIDE ALPHA-1,2-MANNOSIDASE-RELATED"/>
    <property type="match status" value="1"/>
</dbReference>
<evidence type="ECO:0000256" key="4">
    <source>
        <dbReference type="ARBA" id="ARBA00022801"/>
    </source>
</evidence>
<dbReference type="EC" id="3.2.1.-" evidence="9"/>
<protein>
    <recommendedName>
        <fullName evidence="9">alpha-1,2-Mannosidase</fullName>
        <ecNumber evidence="9">3.2.1.-</ecNumber>
    </recommendedName>
</protein>
<keyword evidence="7" id="KW-0479">Metal-binding</keyword>
<feature type="region of interest" description="Disordered" evidence="10">
    <location>
        <begin position="444"/>
        <end position="475"/>
    </location>
</feature>
<evidence type="ECO:0000313" key="13">
    <source>
        <dbReference type="Proteomes" id="UP001286456"/>
    </source>
</evidence>
<dbReference type="GO" id="GO:0004571">
    <property type="term" value="F:mannosyl-oligosaccharide 1,2-alpha-mannosidase activity"/>
    <property type="evidence" value="ECO:0007669"/>
    <property type="project" value="InterPro"/>
</dbReference>
<evidence type="ECO:0000256" key="5">
    <source>
        <dbReference type="ARBA" id="ARBA00023157"/>
    </source>
</evidence>
<feature type="transmembrane region" description="Helical" evidence="11">
    <location>
        <begin position="7"/>
        <end position="25"/>
    </location>
</feature>